<sequence length="261" mass="28583">MPGIRATSFTGVPSETNQVAYECPRSWKRSPPADLSATARIALLWVQNGRVCSRPSALSHQPRKRRPTRRPHRGDRLPRAQDARPWYGKRTAHRPACRVGEDLAEDARAVELPMGGQQSDHEAGKWHFTPTGFGLGIRLARDVTGDLHCCSFNPQGSGFEVNRLPPQARALSPAQARASRQADQRSVPAREGGGELFPSDDPIVSGRAPTCRKPYALARVGADDPVTDRRQVRHPPAPTVPTDCRRSSAPRGSSTKGDRRS</sequence>
<evidence type="ECO:0000313" key="2">
    <source>
        <dbReference type="EMBL" id="MBA2895093.1"/>
    </source>
</evidence>
<dbReference type="EMBL" id="JACDUR010000006">
    <property type="protein sequence ID" value="MBA2895093.1"/>
    <property type="molecule type" value="Genomic_DNA"/>
</dbReference>
<protein>
    <submittedName>
        <fullName evidence="2">Uncharacterized protein</fullName>
    </submittedName>
</protein>
<gene>
    <name evidence="2" type="ORF">HNR30_006465</name>
</gene>
<proteinExistence type="predicted"/>
<feature type="compositionally biased region" description="Basic residues" evidence="1">
    <location>
        <begin position="61"/>
        <end position="73"/>
    </location>
</feature>
<feature type="region of interest" description="Disordered" evidence="1">
    <location>
        <begin position="169"/>
        <end position="261"/>
    </location>
</feature>
<accession>A0A7W0CPS2</accession>
<organism evidence="2 3">
    <name type="scientific">Nonomuraea soli</name>
    <dbReference type="NCBI Taxonomy" id="1032476"/>
    <lineage>
        <taxon>Bacteria</taxon>
        <taxon>Bacillati</taxon>
        <taxon>Actinomycetota</taxon>
        <taxon>Actinomycetes</taxon>
        <taxon>Streptosporangiales</taxon>
        <taxon>Streptosporangiaceae</taxon>
        <taxon>Nonomuraea</taxon>
    </lineage>
</organism>
<feature type="compositionally biased region" description="Low complexity" evidence="1">
    <location>
        <begin position="169"/>
        <end position="186"/>
    </location>
</feature>
<evidence type="ECO:0000313" key="3">
    <source>
        <dbReference type="Proteomes" id="UP000530928"/>
    </source>
</evidence>
<comment type="caution">
    <text evidence="2">The sequence shown here is derived from an EMBL/GenBank/DDBJ whole genome shotgun (WGS) entry which is preliminary data.</text>
</comment>
<evidence type="ECO:0000256" key="1">
    <source>
        <dbReference type="SAM" id="MobiDB-lite"/>
    </source>
</evidence>
<dbReference type="AlphaFoldDB" id="A0A7W0CPS2"/>
<name>A0A7W0CPS2_9ACTN</name>
<reference evidence="2 3" key="1">
    <citation type="submission" date="2020-07" db="EMBL/GenBank/DDBJ databases">
        <title>Genomic Encyclopedia of Type Strains, Phase IV (KMG-IV): sequencing the most valuable type-strain genomes for metagenomic binning, comparative biology and taxonomic classification.</title>
        <authorList>
            <person name="Goeker M."/>
        </authorList>
    </citation>
    <scope>NUCLEOTIDE SEQUENCE [LARGE SCALE GENOMIC DNA]</scope>
    <source>
        <strain evidence="2 3">DSM 45533</strain>
    </source>
</reference>
<feature type="region of interest" description="Disordered" evidence="1">
    <location>
        <begin position="54"/>
        <end position="93"/>
    </location>
</feature>
<keyword evidence="3" id="KW-1185">Reference proteome</keyword>
<dbReference type="Proteomes" id="UP000530928">
    <property type="component" value="Unassembled WGS sequence"/>
</dbReference>